<dbReference type="GO" id="GO:0000976">
    <property type="term" value="F:transcription cis-regulatory region binding"/>
    <property type="evidence" value="ECO:0007669"/>
    <property type="project" value="TreeGrafter"/>
</dbReference>
<evidence type="ECO:0000259" key="4">
    <source>
        <dbReference type="PROSITE" id="PS50932"/>
    </source>
</evidence>
<dbReference type="GO" id="GO:0003700">
    <property type="term" value="F:DNA-binding transcription factor activity"/>
    <property type="evidence" value="ECO:0007669"/>
    <property type="project" value="TreeGrafter"/>
</dbReference>
<organism evidence="5 6">
    <name type="scientific">Sphingomonas metalli</name>
    <dbReference type="NCBI Taxonomy" id="1779358"/>
    <lineage>
        <taxon>Bacteria</taxon>
        <taxon>Pseudomonadati</taxon>
        <taxon>Pseudomonadota</taxon>
        <taxon>Alphaproteobacteria</taxon>
        <taxon>Sphingomonadales</taxon>
        <taxon>Sphingomonadaceae</taxon>
        <taxon>Sphingomonas</taxon>
    </lineage>
</organism>
<dbReference type="CDD" id="cd01392">
    <property type="entry name" value="HTH_LacI"/>
    <property type="match status" value="1"/>
</dbReference>
<dbReference type="Gene3D" id="3.40.50.2300">
    <property type="match status" value="2"/>
</dbReference>
<dbReference type="PROSITE" id="PS50932">
    <property type="entry name" value="HTH_LACI_2"/>
    <property type="match status" value="1"/>
</dbReference>
<keyword evidence="1" id="KW-0805">Transcription regulation</keyword>
<evidence type="ECO:0000256" key="1">
    <source>
        <dbReference type="ARBA" id="ARBA00023015"/>
    </source>
</evidence>
<comment type="caution">
    <text evidence="5">The sequence shown here is derived from an EMBL/GenBank/DDBJ whole genome shotgun (WGS) entry which is preliminary data.</text>
</comment>
<gene>
    <name evidence="5" type="ORF">GCM10011380_22900</name>
</gene>
<reference evidence="5" key="2">
    <citation type="submission" date="2020-09" db="EMBL/GenBank/DDBJ databases">
        <authorList>
            <person name="Sun Q."/>
            <person name="Zhou Y."/>
        </authorList>
    </citation>
    <scope>NUCLEOTIDE SEQUENCE</scope>
    <source>
        <strain evidence="5">CGMCC 1.15330</strain>
    </source>
</reference>
<keyword evidence="2" id="KW-0238">DNA-binding</keyword>
<dbReference type="Proteomes" id="UP000623067">
    <property type="component" value="Unassembled WGS sequence"/>
</dbReference>
<dbReference type="InterPro" id="IPR046335">
    <property type="entry name" value="LacI/GalR-like_sensor"/>
</dbReference>
<dbReference type="SUPFAM" id="SSF53822">
    <property type="entry name" value="Periplasmic binding protein-like I"/>
    <property type="match status" value="1"/>
</dbReference>
<dbReference type="PANTHER" id="PTHR30146:SF120">
    <property type="entry name" value="ALANINE RACEMASE"/>
    <property type="match status" value="1"/>
</dbReference>
<dbReference type="SUPFAM" id="SSF47413">
    <property type="entry name" value="lambda repressor-like DNA-binding domains"/>
    <property type="match status" value="1"/>
</dbReference>
<dbReference type="InterPro" id="IPR010982">
    <property type="entry name" value="Lambda_DNA-bd_dom_sf"/>
</dbReference>
<sequence>MTGQRRPPGRATSFDIAQLAGVSQPTVSRALRGSPTVSAATRQRIEAIARELHYTVDRAASNLRSGRSRTLAMLIFRDPTPDGTTVNPFFLAMLGPVMAACGGAGYDLLVSFQQQAQEWEADYADHARADGLILLGYGDYAEYRPRLQALEERGAQFVCWGQVQPGQPGVTIGCDNVAGARDATAHLIAGGRRRIAFLGHSSDHYPENHDRHRGYAEALSAAGLERDPRLTVDAVSTSEDGARAAQWLLDSGMDFDGIVAASDLIALAAMRVLAESGRRVPQDVAVVGFDDIPAAALANPPLTTVAQDAGLAGRVMVETLLDQIAGVPAPPRILPARLVVRGSSGERRRG</sequence>
<dbReference type="EMBL" id="BMIH01000003">
    <property type="protein sequence ID" value="GGB32866.1"/>
    <property type="molecule type" value="Genomic_DNA"/>
</dbReference>
<reference evidence="5" key="1">
    <citation type="journal article" date="2014" name="Int. J. Syst. Evol. Microbiol.">
        <title>Complete genome sequence of Corynebacterium casei LMG S-19264T (=DSM 44701T), isolated from a smear-ripened cheese.</title>
        <authorList>
            <consortium name="US DOE Joint Genome Institute (JGI-PGF)"/>
            <person name="Walter F."/>
            <person name="Albersmeier A."/>
            <person name="Kalinowski J."/>
            <person name="Ruckert C."/>
        </authorList>
    </citation>
    <scope>NUCLEOTIDE SEQUENCE</scope>
    <source>
        <strain evidence="5">CGMCC 1.15330</strain>
    </source>
</reference>
<dbReference type="InterPro" id="IPR000843">
    <property type="entry name" value="HTH_LacI"/>
</dbReference>
<evidence type="ECO:0000256" key="2">
    <source>
        <dbReference type="ARBA" id="ARBA00023125"/>
    </source>
</evidence>
<dbReference type="Pfam" id="PF13377">
    <property type="entry name" value="Peripla_BP_3"/>
    <property type="match status" value="1"/>
</dbReference>
<proteinExistence type="predicted"/>
<evidence type="ECO:0000313" key="5">
    <source>
        <dbReference type="EMBL" id="GGB32866.1"/>
    </source>
</evidence>
<evidence type="ECO:0000256" key="3">
    <source>
        <dbReference type="ARBA" id="ARBA00023163"/>
    </source>
</evidence>
<dbReference type="PANTHER" id="PTHR30146">
    <property type="entry name" value="LACI-RELATED TRANSCRIPTIONAL REPRESSOR"/>
    <property type="match status" value="1"/>
</dbReference>
<name>A0A916T782_9SPHN</name>
<keyword evidence="3" id="KW-0804">Transcription</keyword>
<dbReference type="InterPro" id="IPR028082">
    <property type="entry name" value="Peripla_BP_I"/>
</dbReference>
<dbReference type="SMART" id="SM00354">
    <property type="entry name" value="HTH_LACI"/>
    <property type="match status" value="1"/>
</dbReference>
<dbReference type="CDD" id="cd06295">
    <property type="entry name" value="PBP1_CelR"/>
    <property type="match status" value="1"/>
</dbReference>
<feature type="domain" description="HTH lacI-type" evidence="4">
    <location>
        <begin position="11"/>
        <end position="65"/>
    </location>
</feature>
<accession>A0A916T782</accession>
<dbReference type="AlphaFoldDB" id="A0A916T782"/>
<dbReference type="Gene3D" id="1.10.260.40">
    <property type="entry name" value="lambda repressor-like DNA-binding domains"/>
    <property type="match status" value="1"/>
</dbReference>
<protein>
    <submittedName>
        <fullName evidence="5">LacI family transcriptional regulator</fullName>
    </submittedName>
</protein>
<dbReference type="Pfam" id="PF00356">
    <property type="entry name" value="LacI"/>
    <property type="match status" value="1"/>
</dbReference>
<dbReference type="RefSeq" id="WP_188658919.1">
    <property type="nucleotide sequence ID" value="NZ_BMIH01000003.1"/>
</dbReference>
<keyword evidence="6" id="KW-1185">Reference proteome</keyword>
<evidence type="ECO:0000313" key="6">
    <source>
        <dbReference type="Proteomes" id="UP000623067"/>
    </source>
</evidence>